<reference evidence="2" key="1">
    <citation type="submission" date="2022-01" db="EMBL/GenBank/DDBJ databases">
        <authorList>
            <person name="King R."/>
        </authorList>
    </citation>
    <scope>NUCLEOTIDE SEQUENCE</scope>
</reference>
<organism evidence="2 3">
    <name type="scientific">Ceutorhynchus assimilis</name>
    <name type="common">cabbage seed weevil</name>
    <dbReference type="NCBI Taxonomy" id="467358"/>
    <lineage>
        <taxon>Eukaryota</taxon>
        <taxon>Metazoa</taxon>
        <taxon>Ecdysozoa</taxon>
        <taxon>Arthropoda</taxon>
        <taxon>Hexapoda</taxon>
        <taxon>Insecta</taxon>
        <taxon>Pterygota</taxon>
        <taxon>Neoptera</taxon>
        <taxon>Endopterygota</taxon>
        <taxon>Coleoptera</taxon>
        <taxon>Polyphaga</taxon>
        <taxon>Cucujiformia</taxon>
        <taxon>Curculionidae</taxon>
        <taxon>Ceutorhynchinae</taxon>
        <taxon>Ceutorhynchus</taxon>
    </lineage>
</organism>
<dbReference type="OrthoDB" id="5418203at2759"/>
<dbReference type="EMBL" id="OU892277">
    <property type="protein sequence ID" value="CAG9759972.1"/>
    <property type="molecule type" value="Genomic_DNA"/>
</dbReference>
<dbReference type="AlphaFoldDB" id="A0A9N9MDA1"/>
<feature type="region of interest" description="Disordered" evidence="1">
    <location>
        <begin position="96"/>
        <end position="127"/>
    </location>
</feature>
<dbReference type="PANTHER" id="PTHR21678:SF0">
    <property type="entry name" value="C3H1-TYPE DOMAIN-CONTAINING PROTEIN"/>
    <property type="match status" value="1"/>
</dbReference>
<name>A0A9N9MDA1_9CUCU</name>
<accession>A0A9N9MDA1</accession>
<dbReference type="Proteomes" id="UP001152799">
    <property type="component" value="Chromosome 1"/>
</dbReference>
<proteinExistence type="predicted"/>
<protein>
    <submittedName>
        <fullName evidence="2">Uncharacterized protein</fullName>
    </submittedName>
</protein>
<sequence>MTNIGIDEVLRRLSIKFNKIFYDREFVESVSEDLERIINNANKCCLLVFPSFSPNYLRVARYQAKLCDLAVIELRSGSSKSIGVCHKKYLLVPDPEVNGKKEEPQEQEQSSKQMAESTTNTTIRKKRPPIQLYIPPAQRKSRLGAILTENKDPIKNGNRLKSSSKGNIVKPLLDKCEIKNIAIKKGVETNNIKLNKENNRTKAIYCSGDVDYFYQNFFPYFSHKCNNYYCVKFFLFKEFFPNAKLLIFSIKRLKYSFHWIRSKKENPNIVMDDTNLENRTILGKINLSKDICKTSNLGLFLSNSLDFTENRKTPDELLQFQNSYCLSGKRFIFYLPDYMYNFYVSVPDFKIVREVKPDEYLRCYPKVEDYLDLENCTLEKCFMLPQIISKEVDLDNLLADNSSLQKEKSDNCDNKSNENCANLEVSDERILSPGKKMVVKAVDKVIVLEERIELPKIDSKSISPPPIAVRSKQNEHEQEKEIMRKAKQNINRKTRPIIKYIDDDNDTLNIGKGDNINNWEDLFNDDGELQDDIFDKVIHKVGADVTILKATEDYLSYGAKEIEELEHMVELYDFPSTLETNDIISSFCEIKSDSMYVKWVDDTHAILVLGSSLQAQKALALSNQLIKVRPMSAASSLALEKANQFDLRPAMKRPQTNLQTARRLITSHLGTRSKISREQSSKEREDLRLAKELKKKTKQNELDAWEGNLRSSINN</sequence>
<dbReference type="InterPro" id="IPR039884">
    <property type="entry name" value="R3HC1/R3HCL"/>
</dbReference>
<dbReference type="PANTHER" id="PTHR21678">
    <property type="entry name" value="GROWTH INHIBITION AND DIFFERENTIATION RELATED PROTEIN 88"/>
    <property type="match status" value="1"/>
</dbReference>
<dbReference type="InterPro" id="IPR012677">
    <property type="entry name" value="Nucleotide-bd_a/b_plait_sf"/>
</dbReference>
<gene>
    <name evidence="2" type="ORF">CEUTPL_LOCUS708</name>
</gene>
<dbReference type="Gene3D" id="3.30.70.330">
    <property type="match status" value="1"/>
</dbReference>
<evidence type="ECO:0000313" key="2">
    <source>
        <dbReference type="EMBL" id="CAG9759972.1"/>
    </source>
</evidence>
<evidence type="ECO:0000313" key="3">
    <source>
        <dbReference type="Proteomes" id="UP001152799"/>
    </source>
</evidence>
<evidence type="ECO:0000256" key="1">
    <source>
        <dbReference type="SAM" id="MobiDB-lite"/>
    </source>
</evidence>
<keyword evidence="3" id="KW-1185">Reference proteome</keyword>